<accession>A0A229TKF7</accession>
<dbReference type="SUPFAM" id="SSF53335">
    <property type="entry name" value="S-adenosyl-L-methionine-dependent methyltransferases"/>
    <property type="match status" value="1"/>
</dbReference>
<reference evidence="5" key="1">
    <citation type="submission" date="2017-07" db="EMBL/GenBank/DDBJ databases">
        <title>Comparative genome mining reveals phylogenetic distribution patterns of secondary metabolites in Amycolatopsis.</title>
        <authorList>
            <person name="Adamek M."/>
            <person name="Alanjary M."/>
            <person name="Sales-Ortells H."/>
            <person name="Goodfellow M."/>
            <person name="Bull A.T."/>
            <person name="Kalinowski J."/>
            <person name="Ziemert N."/>
        </authorList>
    </citation>
    <scope>NUCLEOTIDE SEQUENCE [LARGE SCALE GENOMIC DNA]</scope>
    <source>
        <strain evidence="5">H5</strain>
    </source>
</reference>
<name>A0A229TKF7_9PSEU</name>
<proteinExistence type="predicted"/>
<evidence type="ECO:0000313" key="4">
    <source>
        <dbReference type="EMBL" id="OXM71737.1"/>
    </source>
</evidence>
<evidence type="ECO:0000259" key="3">
    <source>
        <dbReference type="Pfam" id="PF13649"/>
    </source>
</evidence>
<dbReference type="Gene3D" id="3.40.50.150">
    <property type="entry name" value="Vaccinia Virus protein VP39"/>
    <property type="match status" value="1"/>
</dbReference>
<comment type="caution">
    <text evidence="4">The sequence shown here is derived from an EMBL/GenBank/DDBJ whole genome shotgun (WGS) entry which is preliminary data.</text>
</comment>
<keyword evidence="2 4" id="KW-0808">Transferase</keyword>
<gene>
    <name evidence="4" type="ORF">CF165_00575</name>
</gene>
<dbReference type="InterPro" id="IPR041698">
    <property type="entry name" value="Methyltransf_25"/>
</dbReference>
<feature type="domain" description="Methyltransferase" evidence="3">
    <location>
        <begin position="49"/>
        <end position="139"/>
    </location>
</feature>
<dbReference type="GO" id="GO:0008168">
    <property type="term" value="F:methyltransferase activity"/>
    <property type="evidence" value="ECO:0007669"/>
    <property type="project" value="UniProtKB-KW"/>
</dbReference>
<dbReference type="AlphaFoldDB" id="A0A229TKF7"/>
<evidence type="ECO:0000256" key="1">
    <source>
        <dbReference type="ARBA" id="ARBA00022603"/>
    </source>
</evidence>
<dbReference type="InterPro" id="IPR029063">
    <property type="entry name" value="SAM-dependent_MTases_sf"/>
</dbReference>
<dbReference type="Proteomes" id="UP000215199">
    <property type="component" value="Unassembled WGS sequence"/>
</dbReference>
<dbReference type="GO" id="GO:0032259">
    <property type="term" value="P:methylation"/>
    <property type="evidence" value="ECO:0007669"/>
    <property type="project" value="UniProtKB-KW"/>
</dbReference>
<evidence type="ECO:0000313" key="5">
    <source>
        <dbReference type="Proteomes" id="UP000215199"/>
    </source>
</evidence>
<dbReference type="Pfam" id="PF13649">
    <property type="entry name" value="Methyltransf_25"/>
    <property type="match status" value="1"/>
</dbReference>
<organism evidence="4 5">
    <name type="scientific">Amycolatopsis vastitatis</name>
    <dbReference type="NCBI Taxonomy" id="1905142"/>
    <lineage>
        <taxon>Bacteria</taxon>
        <taxon>Bacillati</taxon>
        <taxon>Actinomycetota</taxon>
        <taxon>Actinomycetes</taxon>
        <taxon>Pseudonocardiales</taxon>
        <taxon>Pseudonocardiaceae</taxon>
        <taxon>Amycolatopsis</taxon>
    </lineage>
</organism>
<protein>
    <submittedName>
        <fullName evidence="4">SAM-dependent methyltransferase</fullName>
    </submittedName>
</protein>
<sequence>MTAAYDPAAPYDTVAVQYAEFVRDIWDDHPLDRAAWTAFADSVRGRGPVADLGCGPGHLTAHLRALGLDVFGVDLSPAMIELARAAEPALRFEVGSMTALDVPDASLAGILTWYSVIHMPPAEVPGVFAEFTRTLAPGGHVLLGCFESDGGPVTEFDHKVTTAYRWPLDELASMAATAGLTEAGRMYRAHAEGERPFRQGRLFLRKP</sequence>
<dbReference type="RefSeq" id="WP_093945545.1">
    <property type="nucleotide sequence ID" value="NZ_NMUL01000001.1"/>
</dbReference>
<keyword evidence="5" id="KW-1185">Reference proteome</keyword>
<dbReference type="PANTHER" id="PTHR43861">
    <property type="entry name" value="TRANS-ACONITATE 2-METHYLTRANSFERASE-RELATED"/>
    <property type="match status" value="1"/>
</dbReference>
<dbReference type="PANTHER" id="PTHR43861:SF1">
    <property type="entry name" value="TRANS-ACONITATE 2-METHYLTRANSFERASE"/>
    <property type="match status" value="1"/>
</dbReference>
<dbReference type="OrthoDB" id="9805171at2"/>
<dbReference type="CDD" id="cd02440">
    <property type="entry name" value="AdoMet_MTases"/>
    <property type="match status" value="1"/>
</dbReference>
<dbReference type="EMBL" id="NMUL01000001">
    <property type="protein sequence ID" value="OXM71737.1"/>
    <property type="molecule type" value="Genomic_DNA"/>
</dbReference>
<keyword evidence="1 4" id="KW-0489">Methyltransferase</keyword>
<evidence type="ECO:0000256" key="2">
    <source>
        <dbReference type="ARBA" id="ARBA00022679"/>
    </source>
</evidence>